<keyword evidence="6" id="KW-0472">Membrane</keyword>
<comment type="pathway">
    <text evidence="8">Carotenoid biosynthesis; staphyloxanthin biosynthesis; staphyloxanthin from farnesyl diphosphate: step 4/5.</text>
</comment>
<feature type="domain" description="Glycosyltransferase 2-like" evidence="11">
    <location>
        <begin position="214"/>
        <end position="326"/>
    </location>
</feature>
<dbReference type="EMBL" id="JAVDSB010000001">
    <property type="protein sequence ID" value="MDR6550268.1"/>
    <property type="molecule type" value="Genomic_DNA"/>
</dbReference>
<dbReference type="Pfam" id="PF00535">
    <property type="entry name" value="Glycos_transf_2"/>
    <property type="match status" value="1"/>
</dbReference>
<keyword evidence="2" id="KW-1003">Cell membrane</keyword>
<dbReference type="PANTHER" id="PTHR43646:SF2">
    <property type="entry name" value="GLYCOSYLTRANSFERASE 2-LIKE DOMAIN-CONTAINING PROTEIN"/>
    <property type="match status" value="1"/>
</dbReference>
<evidence type="ECO:0000256" key="4">
    <source>
        <dbReference type="ARBA" id="ARBA00022679"/>
    </source>
</evidence>
<evidence type="ECO:0000313" key="13">
    <source>
        <dbReference type="Proteomes" id="UP001267290"/>
    </source>
</evidence>
<keyword evidence="3" id="KW-0328">Glycosyltransferase</keyword>
<dbReference type="Proteomes" id="UP001267290">
    <property type="component" value="Unassembled WGS sequence"/>
</dbReference>
<evidence type="ECO:0000256" key="5">
    <source>
        <dbReference type="ARBA" id="ARBA00022746"/>
    </source>
</evidence>
<evidence type="ECO:0000256" key="9">
    <source>
        <dbReference type="ARBA" id="ARBA00038120"/>
    </source>
</evidence>
<evidence type="ECO:0000313" key="12">
    <source>
        <dbReference type="EMBL" id="MDR6550268.1"/>
    </source>
</evidence>
<keyword evidence="4" id="KW-0808">Transferase</keyword>
<evidence type="ECO:0000256" key="1">
    <source>
        <dbReference type="ARBA" id="ARBA00004236"/>
    </source>
</evidence>
<dbReference type="InterPro" id="IPR029044">
    <property type="entry name" value="Nucleotide-diphossugar_trans"/>
</dbReference>
<name>A0ABU1NS61_9BACL</name>
<gene>
    <name evidence="12" type="ORF">J2736_001451</name>
</gene>
<dbReference type="PANTHER" id="PTHR43646">
    <property type="entry name" value="GLYCOSYLTRANSFERASE"/>
    <property type="match status" value="1"/>
</dbReference>
<dbReference type="SUPFAM" id="SSF53448">
    <property type="entry name" value="Nucleotide-diphospho-sugar transferases"/>
    <property type="match status" value="1"/>
</dbReference>
<comment type="similarity">
    <text evidence="9">Belongs to the glycosyltransferase 2 family. CrtQ subfamily.</text>
</comment>
<comment type="function">
    <text evidence="7">Catalyzes the glycosylation of 4,4'-diaponeurosporenoate, i.e. the esterification of glucose at the C1'' position with the carboxyl group of 4,4'-diaponeurosporenic acid, to form glycosyl-4,4'-diaponeurosporenoate. This is a step in the biosynthesis of staphyloxanthin, an orange pigment present in most staphylococci strains.</text>
</comment>
<organism evidence="12 13">
    <name type="scientific">Paenibacillus qinlingensis</name>
    <dbReference type="NCBI Taxonomy" id="1837343"/>
    <lineage>
        <taxon>Bacteria</taxon>
        <taxon>Bacillati</taxon>
        <taxon>Bacillota</taxon>
        <taxon>Bacilli</taxon>
        <taxon>Bacillales</taxon>
        <taxon>Paenibacillaceae</taxon>
        <taxon>Paenibacillus</taxon>
    </lineage>
</organism>
<dbReference type="Gene3D" id="3.90.550.10">
    <property type="entry name" value="Spore Coat Polysaccharide Biosynthesis Protein SpsA, Chain A"/>
    <property type="match status" value="1"/>
</dbReference>
<keyword evidence="5" id="KW-0125">Carotenoid biosynthesis</keyword>
<evidence type="ECO:0000256" key="6">
    <source>
        <dbReference type="ARBA" id="ARBA00023136"/>
    </source>
</evidence>
<proteinExistence type="inferred from homology"/>
<evidence type="ECO:0000256" key="10">
    <source>
        <dbReference type="ARBA" id="ARBA00040345"/>
    </source>
</evidence>
<accession>A0ABU1NS61</accession>
<evidence type="ECO:0000256" key="7">
    <source>
        <dbReference type="ARBA" id="ARBA00037281"/>
    </source>
</evidence>
<comment type="caution">
    <text evidence="12">The sequence shown here is derived from an EMBL/GenBank/DDBJ whole genome shotgun (WGS) entry which is preliminary data.</text>
</comment>
<keyword evidence="13" id="KW-1185">Reference proteome</keyword>
<dbReference type="InterPro" id="IPR001173">
    <property type="entry name" value="Glyco_trans_2-like"/>
</dbReference>
<comment type="subcellular location">
    <subcellularLocation>
        <location evidence="1">Cell membrane</location>
    </subcellularLocation>
</comment>
<evidence type="ECO:0000256" key="2">
    <source>
        <dbReference type="ARBA" id="ARBA00022475"/>
    </source>
</evidence>
<protein>
    <recommendedName>
        <fullName evidence="10">4,4'-diaponeurosporenoate glycosyltransferase</fullName>
    </recommendedName>
</protein>
<evidence type="ECO:0000256" key="8">
    <source>
        <dbReference type="ARBA" id="ARBA00037904"/>
    </source>
</evidence>
<evidence type="ECO:0000259" key="11">
    <source>
        <dbReference type="Pfam" id="PF00535"/>
    </source>
</evidence>
<evidence type="ECO:0000256" key="3">
    <source>
        <dbReference type="ARBA" id="ARBA00022676"/>
    </source>
</evidence>
<sequence>MYLGDVENNRLTLYGESNFCEPTEKFVLITDDLSDPFELKWMLETLQNGQSDVILTQGKIRLDPFLSVSPLPLWDRLINEFSDRPELGSASLANLPIALPFSEWSAHNGLQILRNPIQSHLILTKSQWRIGVNERLSSPLSSLEQHGVKTSFAIKERLEAYLSLLPPPRGGWNDGARRRDMVEKLNQGSLLLPPPCPGTDFSFKGSTDDAKSLSVIIPAQNEEATIGQVILEAQMLGPKEIIVVINGSSDQTEMIARAHGAVTLSFQESLGTDVGRAIGAYAAQSEILLFLDGDFIIPWQDLSPFVDAAATCCDLAVNQLNQHLGMRMPPGTVTALKYALNVALGREDLENASLVNVPFAMNRRALEVMHWTNLQCPPKAYALGLLGGLHSLPVHHVEVDRLNRYRHGKHDLAGERYSQAAIQIIGDHIEAMHTILDRKGGMDHHDEA</sequence>
<reference evidence="12 13" key="1">
    <citation type="submission" date="2023-07" db="EMBL/GenBank/DDBJ databases">
        <title>Sorghum-associated microbial communities from plants grown in Nebraska, USA.</title>
        <authorList>
            <person name="Schachtman D."/>
        </authorList>
    </citation>
    <scope>NUCLEOTIDE SEQUENCE [LARGE SCALE GENOMIC DNA]</scope>
    <source>
        <strain evidence="12 13">CC258</strain>
    </source>
</reference>